<keyword evidence="1" id="KW-0472">Membrane</keyword>
<reference evidence="2 3" key="1">
    <citation type="submission" date="2019-03" db="EMBL/GenBank/DDBJ databases">
        <title>Genomic Encyclopedia of Type Strains, Phase IV (KMG-IV): sequencing the most valuable type-strain genomes for metagenomic binning, comparative biology and taxonomic classification.</title>
        <authorList>
            <person name="Goeker M."/>
        </authorList>
    </citation>
    <scope>NUCLEOTIDE SEQUENCE [LARGE SCALE GENOMIC DNA]</scope>
    <source>
        <strain evidence="2 3">DSM 25059</strain>
    </source>
</reference>
<protein>
    <submittedName>
        <fullName evidence="2">Uncharacterized protein</fullName>
    </submittedName>
</protein>
<feature type="transmembrane region" description="Helical" evidence="1">
    <location>
        <begin position="12"/>
        <end position="35"/>
    </location>
</feature>
<keyword evidence="3" id="KW-1185">Reference proteome</keyword>
<dbReference type="EMBL" id="SNWD01000002">
    <property type="protein sequence ID" value="TDN85332.1"/>
    <property type="molecule type" value="Genomic_DNA"/>
</dbReference>
<name>A0A4R6FUA1_9SPHN</name>
<evidence type="ECO:0000313" key="2">
    <source>
        <dbReference type="EMBL" id="TDN85332.1"/>
    </source>
</evidence>
<keyword evidence="1" id="KW-1133">Transmembrane helix</keyword>
<evidence type="ECO:0000313" key="3">
    <source>
        <dbReference type="Proteomes" id="UP000295493"/>
    </source>
</evidence>
<keyword evidence="1" id="KW-0812">Transmembrane</keyword>
<proteinExistence type="predicted"/>
<evidence type="ECO:0000256" key="1">
    <source>
        <dbReference type="SAM" id="Phobius"/>
    </source>
</evidence>
<sequence length="41" mass="4500">MMNCASDMPTGMMVGMGIVWILILAWLVLSLLALVKYLRSG</sequence>
<comment type="caution">
    <text evidence="2">The sequence shown here is derived from an EMBL/GenBank/DDBJ whole genome shotgun (WGS) entry which is preliminary data.</text>
</comment>
<organism evidence="2 3">
    <name type="scientific">Stakelama pacifica</name>
    <dbReference type="NCBI Taxonomy" id="517720"/>
    <lineage>
        <taxon>Bacteria</taxon>
        <taxon>Pseudomonadati</taxon>
        <taxon>Pseudomonadota</taxon>
        <taxon>Alphaproteobacteria</taxon>
        <taxon>Sphingomonadales</taxon>
        <taxon>Sphingomonadaceae</taxon>
        <taxon>Stakelama</taxon>
    </lineage>
</organism>
<dbReference type="AlphaFoldDB" id="A0A4R6FUA1"/>
<gene>
    <name evidence="2" type="ORF">EV664_10237</name>
</gene>
<accession>A0A4R6FUA1</accession>
<dbReference type="Proteomes" id="UP000295493">
    <property type="component" value="Unassembled WGS sequence"/>
</dbReference>
<dbReference type="RefSeq" id="WP_268237628.1">
    <property type="nucleotide sequence ID" value="NZ_BMLU01000002.1"/>
</dbReference>